<evidence type="ECO:0000313" key="2">
    <source>
        <dbReference type="Proteomes" id="UP000260351"/>
    </source>
</evidence>
<comment type="caution">
    <text evidence="1">The sequence shown here is derived from an EMBL/GenBank/DDBJ whole genome shotgun (WGS) entry which is preliminary data.</text>
</comment>
<dbReference type="AlphaFoldDB" id="A0A3E1K7G6"/>
<sequence length="153" mass="17216">MLGLSACDQAPREVYVPESEPQVELAVRASALEVSVGEPVVLHAERWSRGEWKLVEKRELDSGQCWLRHPPESHEEEVADNLRWEATPSAGVRFNKTPRSDHSRSAVFDQPGKFVLRASSRIWCRPGKQAEGRPIEILVRDDSGRTSIPGQDH</sequence>
<protein>
    <submittedName>
        <fullName evidence="1">Uncharacterized protein</fullName>
    </submittedName>
</protein>
<dbReference type="Proteomes" id="UP000260351">
    <property type="component" value="Unassembled WGS sequence"/>
</dbReference>
<evidence type="ECO:0000313" key="1">
    <source>
        <dbReference type="EMBL" id="RFF29970.1"/>
    </source>
</evidence>
<organism evidence="1 2">
    <name type="scientific">Wenzhouxiangella sediminis</name>
    <dbReference type="NCBI Taxonomy" id="1792836"/>
    <lineage>
        <taxon>Bacteria</taxon>
        <taxon>Pseudomonadati</taxon>
        <taxon>Pseudomonadota</taxon>
        <taxon>Gammaproteobacteria</taxon>
        <taxon>Chromatiales</taxon>
        <taxon>Wenzhouxiangellaceae</taxon>
        <taxon>Wenzhouxiangella</taxon>
    </lineage>
</organism>
<dbReference type="EMBL" id="QUZK01000041">
    <property type="protein sequence ID" value="RFF29970.1"/>
    <property type="molecule type" value="Genomic_DNA"/>
</dbReference>
<name>A0A3E1K7G6_9GAMM</name>
<gene>
    <name evidence="1" type="ORF">DZC52_11105</name>
</gene>
<accession>A0A3E1K7G6</accession>
<reference evidence="1 2" key="1">
    <citation type="submission" date="2018-08" db="EMBL/GenBank/DDBJ databases">
        <title>Wenzhouxiangella salilacus sp. nov., a novel bacterium isolated from a saline lake in Xinjiang Province, China.</title>
        <authorList>
            <person name="Han S."/>
        </authorList>
    </citation>
    <scope>NUCLEOTIDE SEQUENCE [LARGE SCALE GENOMIC DNA]</scope>
    <source>
        <strain evidence="1 2">XDB06</strain>
    </source>
</reference>
<keyword evidence="2" id="KW-1185">Reference proteome</keyword>
<proteinExistence type="predicted"/>